<dbReference type="STRING" id="1122949.GCA_000378725_00533"/>
<evidence type="ECO:0000256" key="3">
    <source>
        <dbReference type="ARBA" id="ARBA00004496"/>
    </source>
</evidence>
<name>A0A379C4Q5_9FIRM</name>
<reference evidence="17 18" key="1">
    <citation type="submission" date="2018-06" db="EMBL/GenBank/DDBJ databases">
        <authorList>
            <consortium name="Pathogen Informatics"/>
            <person name="Doyle S."/>
        </authorList>
    </citation>
    <scope>NUCLEOTIDE SEQUENCE [LARGE SCALE GENOMIC DNA]</scope>
    <source>
        <strain evidence="17 18">NCTC13149</strain>
    </source>
</reference>
<comment type="pathway">
    <text evidence="4 16">Cofactor biosynthesis; coenzyme A biosynthesis; CoA from (R)-pantothenate: step 1/5.</text>
</comment>
<organism evidence="17 18">
    <name type="scientific">Peptoniphilus lacrimalis</name>
    <dbReference type="NCBI Taxonomy" id="33031"/>
    <lineage>
        <taxon>Bacteria</taxon>
        <taxon>Bacillati</taxon>
        <taxon>Bacillota</taxon>
        <taxon>Tissierellia</taxon>
        <taxon>Tissierellales</taxon>
        <taxon>Peptoniphilaceae</taxon>
        <taxon>Peptoniphilus</taxon>
    </lineage>
</organism>
<evidence type="ECO:0000256" key="13">
    <source>
        <dbReference type="ARBA" id="ARBA00022993"/>
    </source>
</evidence>
<dbReference type="InterPro" id="IPR004619">
    <property type="entry name" value="Type_III_PanK"/>
</dbReference>
<evidence type="ECO:0000256" key="4">
    <source>
        <dbReference type="ARBA" id="ARBA00005225"/>
    </source>
</evidence>
<dbReference type="CDD" id="cd24015">
    <property type="entry name" value="ASKHA_NBD_PanK-III"/>
    <property type="match status" value="1"/>
</dbReference>
<gene>
    <name evidence="17" type="primary">coaX_1</name>
    <name evidence="16" type="synonym">coaX</name>
    <name evidence="17" type="ORF">NCTC13149_00508</name>
</gene>
<keyword evidence="8 16" id="KW-0808">Transferase</keyword>
<keyword evidence="13 16" id="KW-0173">Coenzyme A biosynthesis</keyword>
<feature type="binding site" evidence="16">
    <location>
        <begin position="107"/>
        <end position="110"/>
    </location>
    <ligand>
        <name>substrate</name>
    </ligand>
</feature>
<evidence type="ECO:0000256" key="2">
    <source>
        <dbReference type="ARBA" id="ARBA00001958"/>
    </source>
</evidence>
<dbReference type="Proteomes" id="UP000255517">
    <property type="component" value="Unassembled WGS sequence"/>
</dbReference>
<dbReference type="SUPFAM" id="SSF53067">
    <property type="entry name" value="Actin-like ATPase domain"/>
    <property type="match status" value="2"/>
</dbReference>
<keyword evidence="7 16" id="KW-0963">Cytoplasm</keyword>
<sequence length="262" mass="29370">MLLAANINNKFIEFGIFDDEKLIGNFKIKTDINRSIDELSFLIKNLIMERNIKLQDIDDVIGSNVVPELTIFFEKLIKNLFNKNVIFVGTGIKTGLDIKCENPKEVGSDRITMAVAGLSSTKSPLLIVNMSHVTTIDMINKENKFIGGLIFPGIDLCQEVLKKESAKLPNVEIVAQEKIIGNSTRSAMISGLYRSYINACKGIISDIKNSNDLNNDKINIVLTGDFSELLDDVENSNIHRDKFLIFEGLKIIYNLNKNNKNK</sequence>
<feature type="binding site" evidence="16">
    <location>
        <position position="184"/>
    </location>
    <ligand>
        <name>substrate</name>
    </ligand>
</feature>
<evidence type="ECO:0000256" key="14">
    <source>
        <dbReference type="ARBA" id="ARBA00038036"/>
    </source>
</evidence>
<comment type="function">
    <text evidence="16">Catalyzes the phosphorylation of pantothenate (Pan), the first step in CoA biosynthesis.</text>
</comment>
<dbReference type="PANTHER" id="PTHR34265:SF1">
    <property type="entry name" value="TYPE III PANTOTHENATE KINASE"/>
    <property type="match status" value="1"/>
</dbReference>
<dbReference type="InterPro" id="IPR043129">
    <property type="entry name" value="ATPase_NBD"/>
</dbReference>
<feature type="binding site" evidence="16">
    <location>
        <begin position="6"/>
        <end position="13"/>
    </location>
    <ligand>
        <name>ATP</name>
        <dbReference type="ChEBI" id="CHEBI:30616"/>
    </ligand>
</feature>
<evidence type="ECO:0000256" key="12">
    <source>
        <dbReference type="ARBA" id="ARBA00022958"/>
    </source>
</evidence>
<comment type="cofactor">
    <cofactor evidence="2">
        <name>K(+)</name>
        <dbReference type="ChEBI" id="CHEBI:29103"/>
    </cofactor>
</comment>
<dbReference type="EC" id="2.7.1.33" evidence="6 16"/>
<evidence type="ECO:0000256" key="1">
    <source>
        <dbReference type="ARBA" id="ARBA00001206"/>
    </source>
</evidence>
<dbReference type="EMBL" id="UGSZ01000001">
    <property type="protein sequence ID" value="SUB56715.1"/>
    <property type="molecule type" value="Genomic_DNA"/>
</dbReference>
<evidence type="ECO:0000313" key="17">
    <source>
        <dbReference type="EMBL" id="SUB56715.1"/>
    </source>
</evidence>
<evidence type="ECO:0000256" key="11">
    <source>
        <dbReference type="ARBA" id="ARBA00022840"/>
    </source>
</evidence>
<dbReference type="AlphaFoldDB" id="A0A379C4Q5"/>
<accession>A0A379C4Q5</accession>
<dbReference type="UniPathway" id="UPA00241">
    <property type="reaction ID" value="UER00352"/>
</dbReference>
<evidence type="ECO:0000256" key="16">
    <source>
        <dbReference type="HAMAP-Rule" id="MF_01274"/>
    </source>
</evidence>
<dbReference type="PANTHER" id="PTHR34265">
    <property type="entry name" value="TYPE III PANTOTHENATE KINASE"/>
    <property type="match status" value="1"/>
</dbReference>
<feature type="active site" description="Proton acceptor" evidence="16">
    <location>
        <position position="109"/>
    </location>
</feature>
<dbReference type="Gene3D" id="3.30.420.40">
    <property type="match status" value="2"/>
</dbReference>
<keyword evidence="9 16" id="KW-0547">Nucleotide-binding</keyword>
<evidence type="ECO:0000256" key="15">
    <source>
        <dbReference type="ARBA" id="ARBA00040883"/>
    </source>
</evidence>
<protein>
    <recommendedName>
        <fullName evidence="15 16">Type III pantothenate kinase</fullName>
        <ecNumber evidence="6 16">2.7.1.33</ecNumber>
    </recommendedName>
    <alternativeName>
        <fullName evidence="16">PanK-III</fullName>
    </alternativeName>
    <alternativeName>
        <fullName evidence="16">Pantothenic acid kinase</fullName>
    </alternativeName>
</protein>
<evidence type="ECO:0000256" key="5">
    <source>
        <dbReference type="ARBA" id="ARBA00011738"/>
    </source>
</evidence>
<comment type="caution">
    <text evidence="16">Lacks conserved residue(s) required for the propagation of feature annotation.</text>
</comment>
<dbReference type="GO" id="GO:0005737">
    <property type="term" value="C:cytoplasm"/>
    <property type="evidence" value="ECO:0007669"/>
    <property type="project" value="UniProtKB-SubCell"/>
</dbReference>
<evidence type="ECO:0000256" key="7">
    <source>
        <dbReference type="ARBA" id="ARBA00022490"/>
    </source>
</evidence>
<keyword evidence="10 16" id="KW-0418">Kinase</keyword>
<dbReference type="GO" id="GO:0005524">
    <property type="term" value="F:ATP binding"/>
    <property type="evidence" value="ECO:0007669"/>
    <property type="project" value="UniProtKB-UniRule"/>
</dbReference>
<evidence type="ECO:0000256" key="6">
    <source>
        <dbReference type="ARBA" id="ARBA00012102"/>
    </source>
</evidence>
<dbReference type="Pfam" id="PF03309">
    <property type="entry name" value="Pan_kinase"/>
    <property type="match status" value="1"/>
</dbReference>
<evidence type="ECO:0000256" key="9">
    <source>
        <dbReference type="ARBA" id="ARBA00022741"/>
    </source>
</evidence>
<evidence type="ECO:0000313" key="18">
    <source>
        <dbReference type="Proteomes" id="UP000255517"/>
    </source>
</evidence>
<dbReference type="HAMAP" id="MF_01274">
    <property type="entry name" value="Pantothen_kinase_3"/>
    <property type="match status" value="1"/>
</dbReference>
<comment type="subunit">
    <text evidence="5 16">Homodimer.</text>
</comment>
<keyword evidence="12 16" id="KW-0630">Potassium</keyword>
<comment type="catalytic activity">
    <reaction evidence="1 16">
        <text>(R)-pantothenate + ATP = (R)-4'-phosphopantothenate + ADP + H(+)</text>
        <dbReference type="Rhea" id="RHEA:16373"/>
        <dbReference type="ChEBI" id="CHEBI:10986"/>
        <dbReference type="ChEBI" id="CHEBI:15378"/>
        <dbReference type="ChEBI" id="CHEBI:29032"/>
        <dbReference type="ChEBI" id="CHEBI:30616"/>
        <dbReference type="ChEBI" id="CHEBI:456216"/>
        <dbReference type="EC" id="2.7.1.33"/>
    </reaction>
</comment>
<evidence type="ECO:0000256" key="8">
    <source>
        <dbReference type="ARBA" id="ARBA00022679"/>
    </source>
</evidence>
<comment type="similarity">
    <text evidence="14 16">Belongs to the type III pantothenate kinase family.</text>
</comment>
<comment type="cofactor">
    <cofactor evidence="16">
        <name>NH4(+)</name>
        <dbReference type="ChEBI" id="CHEBI:28938"/>
    </cofactor>
    <cofactor evidence="16">
        <name>K(+)</name>
        <dbReference type="ChEBI" id="CHEBI:29103"/>
    </cofactor>
    <text evidence="16">A monovalent cation. Ammonium or potassium.</text>
</comment>
<dbReference type="GO" id="GO:0015937">
    <property type="term" value="P:coenzyme A biosynthetic process"/>
    <property type="evidence" value="ECO:0007669"/>
    <property type="project" value="UniProtKB-UniRule"/>
</dbReference>
<evidence type="ECO:0000256" key="10">
    <source>
        <dbReference type="ARBA" id="ARBA00022777"/>
    </source>
</evidence>
<comment type="subcellular location">
    <subcellularLocation>
        <location evidence="3 16">Cytoplasm</location>
    </subcellularLocation>
</comment>
<keyword evidence="11 16" id="KW-0067">ATP-binding</keyword>
<dbReference type="NCBIfam" id="TIGR00671">
    <property type="entry name" value="baf"/>
    <property type="match status" value="1"/>
</dbReference>
<dbReference type="RefSeq" id="WP_019034456.1">
    <property type="nucleotide sequence ID" value="NZ_UGSZ01000001.1"/>
</dbReference>
<proteinExistence type="inferred from homology"/>
<dbReference type="OrthoDB" id="9804707at2"/>
<dbReference type="GO" id="GO:0004594">
    <property type="term" value="F:pantothenate kinase activity"/>
    <property type="evidence" value="ECO:0007669"/>
    <property type="project" value="UniProtKB-UniRule"/>
</dbReference>